<evidence type="ECO:0000313" key="10">
    <source>
        <dbReference type="EMBL" id="TDS87029.1"/>
    </source>
</evidence>
<feature type="transmembrane region" description="Helical" evidence="9">
    <location>
        <begin position="97"/>
        <end position="121"/>
    </location>
</feature>
<dbReference type="EMBL" id="SOAN01000002">
    <property type="protein sequence ID" value="TDS87029.1"/>
    <property type="molecule type" value="Genomic_DNA"/>
</dbReference>
<dbReference type="AlphaFoldDB" id="A0A4R7G6G1"/>
<protein>
    <submittedName>
        <fullName evidence="10">Cation transport protein</fullName>
    </submittedName>
</protein>
<dbReference type="InterPro" id="IPR003445">
    <property type="entry name" value="Cat_transpt"/>
</dbReference>
<accession>A0A4R7G6G1</accession>
<comment type="caution">
    <text evidence="10">The sequence shown here is derived from an EMBL/GenBank/DDBJ whole genome shotgun (WGS) entry which is preliminary data.</text>
</comment>
<keyword evidence="7 9" id="KW-0472">Membrane</keyword>
<evidence type="ECO:0000256" key="6">
    <source>
        <dbReference type="ARBA" id="ARBA00023065"/>
    </source>
</evidence>
<evidence type="ECO:0000256" key="2">
    <source>
        <dbReference type="ARBA" id="ARBA00022448"/>
    </source>
</evidence>
<evidence type="ECO:0000256" key="9">
    <source>
        <dbReference type="SAM" id="Phobius"/>
    </source>
</evidence>
<feature type="region of interest" description="Disordered" evidence="8">
    <location>
        <begin position="1"/>
        <end position="21"/>
    </location>
</feature>
<evidence type="ECO:0000256" key="8">
    <source>
        <dbReference type="SAM" id="MobiDB-lite"/>
    </source>
</evidence>
<keyword evidence="11" id="KW-1185">Reference proteome</keyword>
<evidence type="ECO:0000256" key="7">
    <source>
        <dbReference type="ARBA" id="ARBA00023136"/>
    </source>
</evidence>
<dbReference type="RefSeq" id="WP_279586510.1">
    <property type="nucleotide sequence ID" value="NZ_SOAN01000002.1"/>
</dbReference>
<evidence type="ECO:0000256" key="1">
    <source>
        <dbReference type="ARBA" id="ARBA00004651"/>
    </source>
</evidence>
<dbReference type="GO" id="GO:0030001">
    <property type="term" value="P:metal ion transport"/>
    <property type="evidence" value="ECO:0007669"/>
    <property type="project" value="UniProtKB-ARBA"/>
</dbReference>
<keyword evidence="3" id="KW-1003">Cell membrane</keyword>
<evidence type="ECO:0000256" key="5">
    <source>
        <dbReference type="ARBA" id="ARBA00022989"/>
    </source>
</evidence>
<evidence type="ECO:0000313" key="11">
    <source>
        <dbReference type="Proteomes" id="UP000294506"/>
    </source>
</evidence>
<reference evidence="10 11" key="1">
    <citation type="submission" date="2019-03" db="EMBL/GenBank/DDBJ databases">
        <title>Genomic Encyclopedia of Type Strains, Phase III (KMG-III): the genomes of soil and plant-associated and newly described type strains.</title>
        <authorList>
            <person name="Whitman W."/>
        </authorList>
    </citation>
    <scope>NUCLEOTIDE SEQUENCE [LARGE SCALE GENOMIC DNA]</scope>
    <source>
        <strain evidence="10 11">DSM 27373</strain>
    </source>
</reference>
<keyword evidence="6" id="KW-0406">Ion transport</keyword>
<evidence type="ECO:0000256" key="3">
    <source>
        <dbReference type="ARBA" id="ARBA00022475"/>
    </source>
</evidence>
<proteinExistence type="predicted"/>
<gene>
    <name evidence="10" type="ORF">EV640_102324</name>
</gene>
<sequence length="162" mass="16699">MSSAARTEPGSRRRGGPGSYAKRWMGRLTRTSPARAAMLIFGVTIAVFASLLNMPWATASGSSAAFHEALFVATSAVTVTGLTPVNTAEHWSFAGELVILIGIQVGGLGIITIAALLAISVTRNLGLRTRLVAQEGGISTGSMGETGQVIRTVVICSAVVEA</sequence>
<keyword evidence="5 9" id="KW-1133">Transmembrane helix</keyword>
<dbReference type="Pfam" id="PF02386">
    <property type="entry name" value="TrkH"/>
    <property type="match status" value="1"/>
</dbReference>
<dbReference type="GO" id="GO:0005886">
    <property type="term" value="C:plasma membrane"/>
    <property type="evidence" value="ECO:0007669"/>
    <property type="project" value="UniProtKB-SubCell"/>
</dbReference>
<dbReference type="Proteomes" id="UP000294506">
    <property type="component" value="Unassembled WGS sequence"/>
</dbReference>
<organism evidence="10 11">
    <name type="scientific">Nesterenkonia aurantiaca</name>
    <dbReference type="NCBI Taxonomy" id="1436010"/>
    <lineage>
        <taxon>Bacteria</taxon>
        <taxon>Bacillati</taxon>
        <taxon>Actinomycetota</taxon>
        <taxon>Actinomycetes</taxon>
        <taxon>Micrococcales</taxon>
        <taxon>Micrococcaceae</taxon>
        <taxon>Nesterenkonia</taxon>
    </lineage>
</organism>
<name>A0A4R7G6G1_9MICC</name>
<dbReference type="GO" id="GO:0008324">
    <property type="term" value="F:monoatomic cation transmembrane transporter activity"/>
    <property type="evidence" value="ECO:0007669"/>
    <property type="project" value="InterPro"/>
</dbReference>
<feature type="transmembrane region" description="Helical" evidence="9">
    <location>
        <begin position="34"/>
        <end position="52"/>
    </location>
</feature>
<keyword evidence="4 9" id="KW-0812">Transmembrane</keyword>
<evidence type="ECO:0000256" key="4">
    <source>
        <dbReference type="ARBA" id="ARBA00022692"/>
    </source>
</evidence>
<keyword evidence="2" id="KW-0813">Transport</keyword>
<feature type="non-terminal residue" evidence="10">
    <location>
        <position position="162"/>
    </location>
</feature>
<comment type="subcellular location">
    <subcellularLocation>
        <location evidence="1">Cell membrane</location>
        <topology evidence="1">Multi-pass membrane protein</topology>
    </subcellularLocation>
</comment>
<dbReference type="PANTHER" id="PTHR32024:SF1">
    <property type="entry name" value="KTR SYSTEM POTASSIUM UPTAKE PROTEIN B"/>
    <property type="match status" value="1"/>
</dbReference>
<dbReference type="PANTHER" id="PTHR32024">
    <property type="entry name" value="TRK SYSTEM POTASSIUM UPTAKE PROTEIN TRKG-RELATED"/>
    <property type="match status" value="1"/>
</dbReference>